<name>A0ABV5XTF1_9NOCA</name>
<keyword evidence="3" id="KW-0963">Cytoplasm</keyword>
<gene>
    <name evidence="5" type="ORF">ACFFQ6_37115</name>
</gene>
<comment type="caution">
    <text evidence="5">The sequence shown here is derived from an EMBL/GenBank/DDBJ whole genome shotgun (WGS) entry which is preliminary data.</text>
</comment>
<dbReference type="Proteomes" id="UP001589587">
    <property type="component" value="Unassembled WGS sequence"/>
</dbReference>
<dbReference type="InterPro" id="IPR025734">
    <property type="entry name" value="EspG"/>
</dbReference>
<evidence type="ECO:0000256" key="2">
    <source>
        <dbReference type="ARBA" id="ARBA00006411"/>
    </source>
</evidence>
<evidence type="ECO:0000313" key="5">
    <source>
        <dbReference type="EMBL" id="MFB9785326.1"/>
    </source>
</evidence>
<sequence length="305" mass="33278">MTHAMLTSLHLARLSQFYPHPLAELGPNITEVPDDVASIVDQQLVAASLLDTRGALTEQARSLLDPLFRYDNAFTAVILLHNQRQQVTFDLDEMWMEYMRQSLPSTPRVYVVVAASGPTTVTAVRAGDHVDLSMSATGDPLALVAARELLRVGDPDKQWSPAKIPAVSFPAELLNRAPARSPLPDSDDTQAQRDHKLTVSRFADALRKAETPSRTIMAVEKFLQLDHIAATHVAYIGGAQRMLSEGTTTIDYFHNAGVSVGGVQKTGDGNLWKTLAPATVEEVRKSLTFLSRLPARPMLSALAGY</sequence>
<dbReference type="Pfam" id="PF14011">
    <property type="entry name" value="ESX-1_EspG"/>
    <property type="match status" value="1"/>
</dbReference>
<keyword evidence="6" id="KW-1185">Reference proteome</keyword>
<proteinExistence type="inferred from homology"/>
<evidence type="ECO:0000256" key="4">
    <source>
        <dbReference type="ARBA" id="ARBA00023186"/>
    </source>
</evidence>
<evidence type="ECO:0000313" key="6">
    <source>
        <dbReference type="Proteomes" id="UP001589587"/>
    </source>
</evidence>
<protein>
    <submittedName>
        <fullName evidence="5">ESX secretion-associated protein EspG</fullName>
    </submittedName>
</protein>
<dbReference type="EMBL" id="JBHMAS010000108">
    <property type="protein sequence ID" value="MFB9785326.1"/>
    <property type="molecule type" value="Genomic_DNA"/>
</dbReference>
<comment type="subcellular location">
    <subcellularLocation>
        <location evidence="1">Cytoplasm</location>
    </subcellularLocation>
</comment>
<comment type="similarity">
    <text evidence="2">Belongs to the EspG family.</text>
</comment>
<organism evidence="5 6">
    <name type="scientific">Rhodococcus baikonurensis</name>
    <dbReference type="NCBI Taxonomy" id="172041"/>
    <lineage>
        <taxon>Bacteria</taxon>
        <taxon>Bacillati</taxon>
        <taxon>Actinomycetota</taxon>
        <taxon>Actinomycetes</taxon>
        <taxon>Mycobacteriales</taxon>
        <taxon>Nocardiaceae</taxon>
        <taxon>Rhodococcus</taxon>
        <taxon>Rhodococcus erythropolis group</taxon>
    </lineage>
</organism>
<accession>A0ABV5XTF1</accession>
<dbReference type="RefSeq" id="WP_378377481.1">
    <property type="nucleotide sequence ID" value="NZ_JBHMAS010000108.1"/>
</dbReference>
<keyword evidence="4" id="KW-0143">Chaperone</keyword>
<evidence type="ECO:0000256" key="1">
    <source>
        <dbReference type="ARBA" id="ARBA00004496"/>
    </source>
</evidence>
<evidence type="ECO:0000256" key="3">
    <source>
        <dbReference type="ARBA" id="ARBA00022490"/>
    </source>
</evidence>
<reference evidence="5 6" key="1">
    <citation type="submission" date="2024-09" db="EMBL/GenBank/DDBJ databases">
        <authorList>
            <person name="Sun Q."/>
            <person name="Mori K."/>
        </authorList>
    </citation>
    <scope>NUCLEOTIDE SEQUENCE [LARGE SCALE GENOMIC DNA]</scope>
    <source>
        <strain evidence="5 6">JCM 11411</strain>
    </source>
</reference>